<dbReference type="Proteomes" id="UP000321258">
    <property type="component" value="Unassembled WGS sequence"/>
</dbReference>
<name>A0A512IQP1_9HYPH</name>
<reference evidence="1 2" key="1">
    <citation type="submission" date="2019-07" db="EMBL/GenBank/DDBJ databases">
        <title>Whole genome shotgun sequence of Methylobacterium haplocladii NBRC 107714.</title>
        <authorList>
            <person name="Hosoyama A."/>
            <person name="Uohara A."/>
            <person name="Ohji S."/>
            <person name="Ichikawa N."/>
        </authorList>
    </citation>
    <scope>NUCLEOTIDE SEQUENCE [LARGE SCALE GENOMIC DNA]</scope>
    <source>
        <strain evidence="1 2">NBRC 107714</strain>
    </source>
</reference>
<protein>
    <submittedName>
        <fullName evidence="1">Uncharacterized protein</fullName>
    </submittedName>
</protein>
<evidence type="ECO:0000313" key="1">
    <source>
        <dbReference type="EMBL" id="GEO99992.1"/>
    </source>
</evidence>
<keyword evidence="2" id="KW-1185">Reference proteome</keyword>
<evidence type="ECO:0000313" key="2">
    <source>
        <dbReference type="Proteomes" id="UP000321258"/>
    </source>
</evidence>
<dbReference type="AlphaFoldDB" id="A0A512IQP1"/>
<organism evidence="1 2">
    <name type="scientific">Methylobacterium haplocladii</name>
    <dbReference type="NCBI Taxonomy" id="1176176"/>
    <lineage>
        <taxon>Bacteria</taxon>
        <taxon>Pseudomonadati</taxon>
        <taxon>Pseudomonadota</taxon>
        <taxon>Alphaproteobacteria</taxon>
        <taxon>Hyphomicrobiales</taxon>
        <taxon>Methylobacteriaceae</taxon>
        <taxon>Methylobacterium</taxon>
    </lineage>
</organism>
<dbReference type="EMBL" id="BJZT01000025">
    <property type="protein sequence ID" value="GEO99992.1"/>
    <property type="molecule type" value="Genomic_DNA"/>
</dbReference>
<comment type="caution">
    <text evidence="1">The sequence shown here is derived from an EMBL/GenBank/DDBJ whole genome shotgun (WGS) entry which is preliminary data.</text>
</comment>
<proteinExistence type="predicted"/>
<sequence length="145" mass="16397">MLPVVREDAWERYNQSAPRKIEVKVASPTDLSVLDGDGRAVGEAFSAMGDAYNAPQITVEISMGHSPGHLGRRITGAVRELLSRSARDQIQLEKLKVYNPDYPLGIDFLSELLIFHEELNLHDRDPDVNFATKRDYLRRVMYGRA</sequence>
<gene>
    <name evidence="1" type="ORF">MHA02_23800</name>
</gene>
<accession>A0A512IQP1</accession>